<feature type="compositionally biased region" description="Polar residues" evidence="1">
    <location>
        <begin position="87"/>
        <end position="100"/>
    </location>
</feature>
<gene>
    <name evidence="2" type="ORF">C7212DRAFT_344281</name>
</gene>
<protein>
    <submittedName>
        <fullName evidence="2">Uncharacterized protein</fullName>
    </submittedName>
</protein>
<dbReference type="AlphaFoldDB" id="A0A317SUL0"/>
<accession>A0A317SUL0</accession>
<feature type="region of interest" description="Disordered" evidence="1">
    <location>
        <begin position="1"/>
        <end position="119"/>
    </location>
</feature>
<feature type="compositionally biased region" description="Basic and acidic residues" evidence="1">
    <location>
        <begin position="25"/>
        <end position="36"/>
    </location>
</feature>
<evidence type="ECO:0000313" key="3">
    <source>
        <dbReference type="Proteomes" id="UP000246991"/>
    </source>
</evidence>
<sequence>MDALLTGLRDNTSRSTPPPRCNTPHRYERVIQHEEQDLVGYDTRSSAQTQKEQTPRKHSQNEKQTRRETQSKRSPHNFEYTAIIPQTAHTHTLSPTSDNSYPPGHFWQQPPIRWTPPAPFQKPISLTSQIPHPVCKNTPADRNSPDRTCAERGTGTCWLGNGTITVSASSANLDFHVPPGFIELDYWTENMTIVPYPLTAPLVHLYSDINDRWFSGVELRMIGPSNSTTAGLRGRRDWAAAGPA</sequence>
<name>A0A317SUL0_9PEZI</name>
<evidence type="ECO:0000256" key="1">
    <source>
        <dbReference type="SAM" id="MobiDB-lite"/>
    </source>
</evidence>
<reference evidence="2 3" key="1">
    <citation type="submission" date="2018-03" db="EMBL/GenBank/DDBJ databases">
        <title>Genomes of Pezizomycetes fungi and the evolution of truffles.</title>
        <authorList>
            <person name="Murat C."/>
            <person name="Payen T."/>
            <person name="Noel B."/>
            <person name="Kuo A."/>
            <person name="Martin F.M."/>
        </authorList>
    </citation>
    <scope>NUCLEOTIDE SEQUENCE [LARGE SCALE GENOMIC DNA]</scope>
    <source>
        <strain evidence="2">091103-1</strain>
    </source>
</reference>
<evidence type="ECO:0000313" key="2">
    <source>
        <dbReference type="EMBL" id="PWW76811.1"/>
    </source>
</evidence>
<feature type="compositionally biased region" description="Basic and acidic residues" evidence="1">
    <location>
        <begin position="53"/>
        <end position="71"/>
    </location>
</feature>
<comment type="caution">
    <text evidence="2">The sequence shown here is derived from an EMBL/GenBank/DDBJ whole genome shotgun (WGS) entry which is preliminary data.</text>
</comment>
<dbReference type="EMBL" id="PYWC01000030">
    <property type="protein sequence ID" value="PWW76811.1"/>
    <property type="molecule type" value="Genomic_DNA"/>
</dbReference>
<feature type="compositionally biased region" description="Polar residues" evidence="1">
    <location>
        <begin position="43"/>
        <end position="52"/>
    </location>
</feature>
<organism evidence="2 3">
    <name type="scientific">Tuber magnatum</name>
    <name type="common">white Piedmont truffle</name>
    <dbReference type="NCBI Taxonomy" id="42249"/>
    <lineage>
        <taxon>Eukaryota</taxon>
        <taxon>Fungi</taxon>
        <taxon>Dikarya</taxon>
        <taxon>Ascomycota</taxon>
        <taxon>Pezizomycotina</taxon>
        <taxon>Pezizomycetes</taxon>
        <taxon>Pezizales</taxon>
        <taxon>Tuberaceae</taxon>
        <taxon>Tuber</taxon>
    </lineage>
</organism>
<dbReference type="Proteomes" id="UP000246991">
    <property type="component" value="Unassembled WGS sequence"/>
</dbReference>
<proteinExistence type="predicted"/>
<keyword evidence="3" id="KW-1185">Reference proteome</keyword>